<dbReference type="OrthoDB" id="148863at2157"/>
<name>A0A284VU49_9EURY</name>
<dbReference type="EMBL" id="FZMP01000241">
    <property type="protein sequence ID" value="SNQ62826.1"/>
    <property type="molecule type" value="Genomic_DNA"/>
</dbReference>
<keyword evidence="2" id="KW-1185">Reference proteome</keyword>
<dbReference type="Proteomes" id="UP000218615">
    <property type="component" value="Unassembled WGS sequence"/>
</dbReference>
<protein>
    <submittedName>
        <fullName evidence="1">Uncharacterized protein</fullName>
    </submittedName>
</protein>
<dbReference type="RefSeq" id="WP_096207342.1">
    <property type="nucleotide sequence ID" value="NZ_FZMP01000241.1"/>
</dbReference>
<reference evidence="2" key="1">
    <citation type="submission" date="2017-06" db="EMBL/GenBank/DDBJ databases">
        <authorList>
            <person name="Cremers G."/>
        </authorList>
    </citation>
    <scope>NUCLEOTIDE SEQUENCE [LARGE SCALE GENOMIC DNA]</scope>
</reference>
<proteinExistence type="predicted"/>
<accession>A0A284VU49</accession>
<sequence>MEFKEINVPEGIFQQIGEGPFADITVDAGDGDHIYPKANPDVLYENTLEDIEKMLGQVPGFMKLLPKKVLIHNWSSWKRVEEINMERARYLLNTDEMLEEMLSGTQG</sequence>
<gene>
    <name evidence="1" type="ORF">MNV_900005</name>
</gene>
<evidence type="ECO:0000313" key="1">
    <source>
        <dbReference type="EMBL" id="SNQ62826.1"/>
    </source>
</evidence>
<dbReference type="AlphaFoldDB" id="A0A284VU49"/>
<organism evidence="1 2">
    <name type="scientific">Candidatus Methanoperedens nitratireducens</name>
    <dbReference type="NCBI Taxonomy" id="1392998"/>
    <lineage>
        <taxon>Archaea</taxon>
        <taxon>Methanobacteriati</taxon>
        <taxon>Methanobacteriota</taxon>
        <taxon>Stenosarchaea group</taxon>
        <taxon>Methanomicrobia</taxon>
        <taxon>Methanosarcinales</taxon>
        <taxon>ANME-2 cluster</taxon>
        <taxon>Candidatus Methanoperedentaceae</taxon>
        <taxon>Candidatus Methanoperedens</taxon>
    </lineage>
</organism>
<evidence type="ECO:0000313" key="2">
    <source>
        <dbReference type="Proteomes" id="UP000218615"/>
    </source>
</evidence>